<proteinExistence type="predicted"/>
<dbReference type="EMBL" id="ODYU01011849">
    <property type="protein sequence ID" value="SOQ57827.1"/>
    <property type="molecule type" value="Genomic_DNA"/>
</dbReference>
<evidence type="ECO:0000313" key="1">
    <source>
        <dbReference type="EMBL" id="SOQ57827.1"/>
    </source>
</evidence>
<accession>A0A2H1WXT4</accession>
<dbReference type="AlphaFoldDB" id="A0A2H1WXT4"/>
<reference evidence="1" key="1">
    <citation type="submission" date="2016-07" db="EMBL/GenBank/DDBJ databases">
        <authorList>
            <person name="Bretaudeau A."/>
        </authorList>
    </citation>
    <scope>NUCLEOTIDE SEQUENCE</scope>
    <source>
        <strain evidence="1">Rice</strain>
        <tissue evidence="1">Whole body</tissue>
    </source>
</reference>
<organism evidence="1">
    <name type="scientific">Spodoptera frugiperda</name>
    <name type="common">Fall armyworm</name>
    <dbReference type="NCBI Taxonomy" id="7108"/>
    <lineage>
        <taxon>Eukaryota</taxon>
        <taxon>Metazoa</taxon>
        <taxon>Ecdysozoa</taxon>
        <taxon>Arthropoda</taxon>
        <taxon>Hexapoda</taxon>
        <taxon>Insecta</taxon>
        <taxon>Pterygota</taxon>
        <taxon>Neoptera</taxon>
        <taxon>Endopterygota</taxon>
        <taxon>Lepidoptera</taxon>
        <taxon>Glossata</taxon>
        <taxon>Ditrysia</taxon>
        <taxon>Noctuoidea</taxon>
        <taxon>Noctuidae</taxon>
        <taxon>Amphipyrinae</taxon>
        <taxon>Spodoptera</taxon>
    </lineage>
</organism>
<name>A0A2H1WXT4_SPOFR</name>
<sequence>MVLATVPKYRKLINIEKHASTYSIRPVMPLLPLHDDELRHDERDDEDHHHGGVHRLVPLVHLVQLLMTAKVDVYSTRATKPMPDSISLPDSRYGVPMLRDKTELD</sequence>
<protein>
    <submittedName>
        <fullName evidence="1">SFRICE_006944</fullName>
    </submittedName>
</protein>
<gene>
    <name evidence="1" type="ORF">SFRICE_006944</name>
</gene>